<protein>
    <submittedName>
        <fullName evidence="9">Putative bicoid</fullName>
    </submittedName>
</protein>
<dbReference type="AlphaFoldDB" id="B4YK68"/>
<name>B4YK68_9MUSC</name>
<accession>B4YK68</accession>
<feature type="compositionally biased region" description="Pro residues" evidence="7">
    <location>
        <begin position="204"/>
        <end position="218"/>
    </location>
</feature>
<evidence type="ECO:0000313" key="9">
    <source>
        <dbReference type="EMBL" id="ACD75458.1"/>
    </source>
</evidence>
<dbReference type="EMBL" id="EU589580">
    <property type="protein sequence ID" value="ACD75458.1"/>
    <property type="molecule type" value="mRNA"/>
</dbReference>
<keyword evidence="3 5" id="KW-0371">Homeobox</keyword>
<evidence type="ECO:0000256" key="7">
    <source>
        <dbReference type="SAM" id="MobiDB-lite"/>
    </source>
</evidence>
<feature type="compositionally biased region" description="Low complexity" evidence="7">
    <location>
        <begin position="219"/>
        <end position="255"/>
    </location>
</feature>
<feature type="compositionally biased region" description="Basic and acidic residues" evidence="7">
    <location>
        <begin position="344"/>
        <end position="354"/>
    </location>
</feature>
<dbReference type="CDD" id="cd00086">
    <property type="entry name" value="homeodomain"/>
    <property type="match status" value="1"/>
</dbReference>
<dbReference type="SMART" id="SM00389">
    <property type="entry name" value="HOX"/>
    <property type="match status" value="1"/>
</dbReference>
<keyword evidence="4 5" id="KW-0539">Nucleus</keyword>
<feature type="DNA-binding region" description="Homeobox" evidence="5">
    <location>
        <begin position="97"/>
        <end position="156"/>
    </location>
</feature>
<dbReference type="Gene3D" id="1.10.10.60">
    <property type="entry name" value="Homeodomain-like"/>
    <property type="match status" value="1"/>
</dbReference>
<feature type="region of interest" description="Disordered" evidence="7">
    <location>
        <begin position="183"/>
        <end position="274"/>
    </location>
</feature>
<dbReference type="Pfam" id="PF00046">
    <property type="entry name" value="Homeodomain"/>
    <property type="match status" value="1"/>
</dbReference>
<feature type="region of interest" description="Disordered" evidence="7">
    <location>
        <begin position="321"/>
        <end position="405"/>
    </location>
</feature>
<sequence length="405" mass="46840">MAQHPDQNFYTHQQQYGFNNNHQQMQFPPHFRTPYDFVKMFDERAVALNYNYMRPYMAHQMQQMQMQQMQQQMQQGYHDMNNSMHDMLSESLVMRRTRRLRTTFTQQQLQELEQEFQINKYVTALRLADITSRLNLANAQVKIWFKNRRRKHKIEEARMKELKGTLPLGLNVSIPNLNGSLTSNSLDSSLSESAPPSETKSESPPLPLTPNPLTPSPTPSATSTPSASDKQSDNSNYGNQFYYNNNNNQMPQYYQTPPATSNQQQFEFPTKVQQQNETRYNNNNNNFSQQQQFNRLASQEKLAEFAKQLKIKSEMADFNSAELSPNSEVYEPLTPRTDTSPHSGHSDEIDETLKSNHAHTPTAAELNGDEPQPDAASAAYQGQPMYNNNSNRRCGDEQMFGYRYN</sequence>
<feature type="domain" description="Homeobox" evidence="8">
    <location>
        <begin position="95"/>
        <end position="155"/>
    </location>
</feature>
<dbReference type="GO" id="GO:0000978">
    <property type="term" value="F:RNA polymerase II cis-regulatory region sequence-specific DNA binding"/>
    <property type="evidence" value="ECO:0007669"/>
    <property type="project" value="TreeGrafter"/>
</dbReference>
<feature type="compositionally biased region" description="Low complexity" evidence="7">
    <location>
        <begin position="183"/>
        <end position="197"/>
    </location>
</feature>
<evidence type="ECO:0000256" key="4">
    <source>
        <dbReference type="ARBA" id="ARBA00023242"/>
    </source>
</evidence>
<dbReference type="InterPro" id="IPR009057">
    <property type="entry name" value="Homeodomain-like_sf"/>
</dbReference>
<dbReference type="InterPro" id="IPR001356">
    <property type="entry name" value="HD"/>
</dbReference>
<reference evidence="9" key="1">
    <citation type="journal article" date="2008" name="Evol. Dev.">
        <title>Bicoid occurrence and Bicoid-dependent hunchback regulation in lower cyclorrhaphan flies.</title>
        <authorList>
            <person name="Lemke S."/>
            <person name="Stauber M."/>
            <person name="Shaw P.J."/>
            <person name="Rafiqi A.M."/>
            <person name="Prell A."/>
            <person name="Schmidt-Ott U."/>
        </authorList>
    </citation>
    <scope>NUCLEOTIDE SEQUENCE</scope>
</reference>
<evidence type="ECO:0000256" key="5">
    <source>
        <dbReference type="PROSITE-ProRule" id="PRU00108"/>
    </source>
</evidence>
<dbReference type="PANTHER" id="PTHR45664:SF12">
    <property type="entry name" value="PANCREAS_DUODENUM HOMEOBOX PROTEIN 1"/>
    <property type="match status" value="1"/>
</dbReference>
<dbReference type="PROSITE" id="PS50071">
    <property type="entry name" value="HOMEOBOX_2"/>
    <property type="match status" value="1"/>
</dbReference>
<evidence type="ECO:0000256" key="1">
    <source>
        <dbReference type="ARBA" id="ARBA00004123"/>
    </source>
</evidence>
<gene>
    <name evidence="9" type="primary">bcd</name>
</gene>
<dbReference type="GO" id="GO:0000981">
    <property type="term" value="F:DNA-binding transcription factor activity, RNA polymerase II-specific"/>
    <property type="evidence" value="ECO:0007669"/>
    <property type="project" value="TreeGrafter"/>
</dbReference>
<dbReference type="GO" id="GO:0009893">
    <property type="term" value="P:positive regulation of metabolic process"/>
    <property type="evidence" value="ECO:0007669"/>
    <property type="project" value="UniProtKB-ARBA"/>
</dbReference>
<evidence type="ECO:0000256" key="3">
    <source>
        <dbReference type="ARBA" id="ARBA00023155"/>
    </source>
</evidence>
<dbReference type="GO" id="GO:0005634">
    <property type="term" value="C:nucleus"/>
    <property type="evidence" value="ECO:0007669"/>
    <property type="project" value="UniProtKB-SubCell"/>
</dbReference>
<evidence type="ECO:0000256" key="6">
    <source>
        <dbReference type="RuleBase" id="RU000682"/>
    </source>
</evidence>
<dbReference type="SUPFAM" id="SSF46689">
    <property type="entry name" value="Homeodomain-like"/>
    <property type="match status" value="1"/>
</dbReference>
<organism evidence="9">
    <name type="scientific">Platypeza consobrina</name>
    <name type="common">flat-footed fly</name>
    <dbReference type="NCBI Taxonomy" id="289242"/>
    <lineage>
        <taxon>Eukaryota</taxon>
        <taxon>Metazoa</taxon>
        <taxon>Ecdysozoa</taxon>
        <taxon>Arthropoda</taxon>
        <taxon>Hexapoda</taxon>
        <taxon>Insecta</taxon>
        <taxon>Pterygota</taxon>
        <taxon>Neoptera</taxon>
        <taxon>Endopterygota</taxon>
        <taxon>Diptera</taxon>
        <taxon>Brachycera</taxon>
        <taxon>Muscomorpha</taxon>
        <taxon>Platypezoidea</taxon>
        <taxon>Platypezidae</taxon>
        <taxon>Platypezinae</taxon>
        <taxon>Platypeza</taxon>
    </lineage>
</organism>
<proteinExistence type="evidence at transcript level"/>
<dbReference type="PANTHER" id="PTHR45664">
    <property type="entry name" value="PROTEIN ZERKNUELLT 1-RELATED"/>
    <property type="match status" value="1"/>
</dbReference>
<feature type="compositionally biased region" description="Polar residues" evidence="7">
    <location>
        <begin position="257"/>
        <end position="267"/>
    </location>
</feature>
<keyword evidence="2 5" id="KW-0238">DNA-binding</keyword>
<comment type="subcellular location">
    <subcellularLocation>
        <location evidence="1 5 6">Nucleus</location>
    </subcellularLocation>
</comment>
<evidence type="ECO:0000259" key="8">
    <source>
        <dbReference type="PROSITE" id="PS50071"/>
    </source>
</evidence>
<evidence type="ECO:0000256" key="2">
    <source>
        <dbReference type="ARBA" id="ARBA00023125"/>
    </source>
</evidence>